<reference evidence="4 5" key="1">
    <citation type="submission" date="2018-05" db="EMBL/GenBank/DDBJ databases">
        <title>Streptomyces venezuelae.</title>
        <authorList>
            <person name="Kim W."/>
            <person name="Lee N."/>
            <person name="Cho B.-K."/>
        </authorList>
    </citation>
    <scope>NUCLEOTIDE SEQUENCE [LARGE SCALE GENOMIC DNA]</scope>
    <source>
        <strain evidence="4 5">ATCC 21782</strain>
    </source>
</reference>
<dbReference type="OrthoDB" id="4629613at2"/>
<dbReference type="PROSITE" id="PS51782">
    <property type="entry name" value="LYSM"/>
    <property type="match status" value="1"/>
</dbReference>
<feature type="chain" id="PRO_5024963389" evidence="2">
    <location>
        <begin position="42"/>
        <end position="246"/>
    </location>
</feature>
<dbReference type="Pfam" id="PF01476">
    <property type="entry name" value="LysM"/>
    <property type="match status" value="1"/>
</dbReference>
<gene>
    <name evidence="4" type="ORF">DEJ50_02325</name>
</gene>
<feature type="signal peptide" evidence="2">
    <location>
        <begin position="1"/>
        <end position="41"/>
    </location>
</feature>
<dbReference type="Proteomes" id="UP000325211">
    <property type="component" value="Chromosome"/>
</dbReference>
<accession>A0A5P2CWQ2</accession>
<dbReference type="CDD" id="cd00118">
    <property type="entry name" value="LysM"/>
    <property type="match status" value="1"/>
</dbReference>
<name>A0A5P2CWQ2_STRVZ</name>
<dbReference type="SMART" id="SM00257">
    <property type="entry name" value="LysM"/>
    <property type="match status" value="1"/>
</dbReference>
<dbReference type="InterPro" id="IPR008258">
    <property type="entry name" value="Transglycosylase_SLT_dom_1"/>
</dbReference>
<dbReference type="Pfam" id="PF01464">
    <property type="entry name" value="SLT"/>
    <property type="match status" value="1"/>
</dbReference>
<dbReference type="Gene3D" id="1.10.530.10">
    <property type="match status" value="1"/>
</dbReference>
<dbReference type="SUPFAM" id="SSF53955">
    <property type="entry name" value="Lysozyme-like"/>
    <property type="match status" value="1"/>
</dbReference>
<organism evidence="4 5">
    <name type="scientific">Streptomyces venezuelae</name>
    <dbReference type="NCBI Taxonomy" id="54571"/>
    <lineage>
        <taxon>Bacteria</taxon>
        <taxon>Bacillati</taxon>
        <taxon>Actinomycetota</taxon>
        <taxon>Actinomycetes</taxon>
        <taxon>Kitasatosporales</taxon>
        <taxon>Streptomycetaceae</taxon>
        <taxon>Streptomyces</taxon>
    </lineage>
</organism>
<dbReference type="PANTHER" id="PTHR34700:SF4">
    <property type="entry name" value="PHAGE-LIKE ELEMENT PBSX PROTEIN XKDP"/>
    <property type="match status" value="1"/>
</dbReference>
<dbReference type="RefSeq" id="WP_150205743.1">
    <property type="nucleotide sequence ID" value="NZ_CP029190.1"/>
</dbReference>
<feature type="compositionally biased region" description="Low complexity" evidence="1">
    <location>
        <begin position="116"/>
        <end position="128"/>
    </location>
</feature>
<dbReference type="PANTHER" id="PTHR34700">
    <property type="entry name" value="POTASSIUM BINDING PROTEIN KBP"/>
    <property type="match status" value="1"/>
</dbReference>
<evidence type="ECO:0000313" key="5">
    <source>
        <dbReference type="Proteomes" id="UP000325211"/>
    </source>
</evidence>
<sequence>MAGKGKHRRPKNNPLTRGFLFAGTGGAALVLPLVGATGAQAAAPAAVPAAVPAAAPVKAPGTYSVATGDSLSKIAAKYGVAGGWKKLYEDNRAVIGNDPSLIRPGIKLTLNGDGGRPAAEPARAAAEPARADRSTRTPLYANNLDGWIKESLAIMAEKGIPGTYQGLYKNIMRESSGNPRAINNWDINAKNGIPSKGLLQVIDPTFKAYHVPGTSFDSYDPVANITAAANYAAARYGSIDNVNGPY</sequence>
<dbReference type="SUPFAM" id="SSF54106">
    <property type="entry name" value="LysM domain"/>
    <property type="match status" value="1"/>
</dbReference>
<evidence type="ECO:0000313" key="4">
    <source>
        <dbReference type="EMBL" id="QES46863.1"/>
    </source>
</evidence>
<dbReference type="EMBL" id="CP029190">
    <property type="protein sequence ID" value="QES46863.1"/>
    <property type="molecule type" value="Genomic_DNA"/>
</dbReference>
<dbReference type="InterPro" id="IPR018392">
    <property type="entry name" value="LysM"/>
</dbReference>
<dbReference type="Gene3D" id="3.10.350.10">
    <property type="entry name" value="LysM domain"/>
    <property type="match status" value="1"/>
</dbReference>
<feature type="domain" description="LysM" evidence="3">
    <location>
        <begin position="61"/>
        <end position="110"/>
    </location>
</feature>
<dbReference type="InterPro" id="IPR052196">
    <property type="entry name" value="Bact_Kbp"/>
</dbReference>
<protein>
    <submittedName>
        <fullName evidence="4">Peptidoglycan-binding protein</fullName>
    </submittedName>
</protein>
<keyword evidence="2" id="KW-0732">Signal</keyword>
<dbReference type="InterPro" id="IPR023346">
    <property type="entry name" value="Lysozyme-like_dom_sf"/>
</dbReference>
<evidence type="ECO:0000256" key="1">
    <source>
        <dbReference type="SAM" id="MobiDB-lite"/>
    </source>
</evidence>
<proteinExistence type="predicted"/>
<dbReference type="AlphaFoldDB" id="A0A5P2CWQ2"/>
<feature type="region of interest" description="Disordered" evidence="1">
    <location>
        <begin position="112"/>
        <end position="134"/>
    </location>
</feature>
<evidence type="ECO:0000256" key="2">
    <source>
        <dbReference type="SAM" id="SignalP"/>
    </source>
</evidence>
<evidence type="ECO:0000259" key="3">
    <source>
        <dbReference type="PROSITE" id="PS51782"/>
    </source>
</evidence>
<dbReference type="InterPro" id="IPR036779">
    <property type="entry name" value="LysM_dom_sf"/>
</dbReference>